<feature type="domain" description="Ketoreductase" evidence="3">
    <location>
        <begin position="13"/>
        <end position="165"/>
    </location>
</feature>
<evidence type="ECO:0000313" key="4">
    <source>
        <dbReference type="EMBL" id="PVX79821.1"/>
    </source>
</evidence>
<sequence length="267" mass="27638">MNASNAPTSAARPVALVTGARRGIGRAIAVELGRAGFDVALTDAVASAELDAAVDAVAQTGARAAALVSDLADLATHAALLAQVEAKLDGPVDCLVNNAGVSVLSRGDLLDVTPESFDRCMSVNLRGTFFLTQTFARYLAEGGRRARAAHRSVITITSSNAIAASPLRGEYCVSKAGLSMATTLFSLRLAELGVGVYEVQPGLIETEMTEPSRARYDAQIAQGLTAIPHWGKPQDVATAVRTLATGGLAYSVGQAIRVDGGLLVNKY</sequence>
<comment type="similarity">
    <text evidence="1">Belongs to the short-chain dehydrogenases/reductases (SDR) family.</text>
</comment>
<dbReference type="SUPFAM" id="SSF51735">
    <property type="entry name" value="NAD(P)-binding Rossmann-fold domains"/>
    <property type="match status" value="1"/>
</dbReference>
<dbReference type="PANTHER" id="PTHR43639:SF1">
    <property type="entry name" value="SHORT-CHAIN DEHYDROGENASE_REDUCTASE FAMILY PROTEIN"/>
    <property type="match status" value="1"/>
</dbReference>
<dbReference type="NCBIfam" id="NF009386">
    <property type="entry name" value="PRK12745.1"/>
    <property type="match status" value="1"/>
</dbReference>
<organism evidence="4 5">
    <name type="scientific">Paraburkholderia unamae</name>
    <dbReference type="NCBI Taxonomy" id="219649"/>
    <lineage>
        <taxon>Bacteria</taxon>
        <taxon>Pseudomonadati</taxon>
        <taxon>Pseudomonadota</taxon>
        <taxon>Betaproteobacteria</taxon>
        <taxon>Burkholderiales</taxon>
        <taxon>Burkholderiaceae</taxon>
        <taxon>Paraburkholderia</taxon>
    </lineage>
</organism>
<proteinExistence type="inferred from homology"/>
<dbReference type="Gene3D" id="3.40.50.720">
    <property type="entry name" value="NAD(P)-binding Rossmann-like Domain"/>
    <property type="match status" value="1"/>
</dbReference>
<comment type="caution">
    <text evidence="4">The sequence shown here is derived from an EMBL/GenBank/DDBJ whole genome shotgun (WGS) entry which is preliminary data.</text>
</comment>
<dbReference type="PANTHER" id="PTHR43639">
    <property type="entry name" value="OXIDOREDUCTASE, SHORT-CHAIN DEHYDROGENASE/REDUCTASE FAMILY (AFU_ORTHOLOGUE AFUA_5G02870)"/>
    <property type="match status" value="1"/>
</dbReference>
<dbReference type="SMART" id="SM00822">
    <property type="entry name" value="PKS_KR"/>
    <property type="match status" value="1"/>
</dbReference>
<dbReference type="InterPro" id="IPR002347">
    <property type="entry name" value="SDR_fam"/>
</dbReference>
<keyword evidence="5" id="KW-1185">Reference proteome</keyword>
<dbReference type="PRINTS" id="PR00081">
    <property type="entry name" value="GDHRDH"/>
</dbReference>
<name>A0ABX5KHM3_9BURK</name>
<gene>
    <name evidence="4" type="ORF">C7402_1128</name>
</gene>
<reference evidence="4 5" key="1">
    <citation type="submission" date="2018-05" db="EMBL/GenBank/DDBJ databases">
        <title>Genomic Encyclopedia of Type Strains, Phase IV (KMG-V): Genome sequencing to study the core and pangenomes of soil and plant-associated prokaryotes.</title>
        <authorList>
            <person name="Whitman W."/>
        </authorList>
    </citation>
    <scope>NUCLEOTIDE SEQUENCE [LARGE SCALE GENOMIC DNA]</scope>
    <source>
        <strain evidence="4 5">SCZa-39</strain>
    </source>
</reference>
<dbReference type="Proteomes" id="UP000245712">
    <property type="component" value="Unassembled WGS sequence"/>
</dbReference>
<evidence type="ECO:0000256" key="2">
    <source>
        <dbReference type="ARBA" id="ARBA00023002"/>
    </source>
</evidence>
<dbReference type="InterPro" id="IPR036291">
    <property type="entry name" value="NAD(P)-bd_dom_sf"/>
</dbReference>
<accession>A0ABX5KHM3</accession>
<dbReference type="InterPro" id="IPR057326">
    <property type="entry name" value="KR_dom"/>
</dbReference>
<evidence type="ECO:0000256" key="1">
    <source>
        <dbReference type="ARBA" id="ARBA00006484"/>
    </source>
</evidence>
<dbReference type="Pfam" id="PF00106">
    <property type="entry name" value="adh_short"/>
    <property type="match status" value="1"/>
</dbReference>
<dbReference type="EMBL" id="QEOB01000012">
    <property type="protein sequence ID" value="PVX79821.1"/>
    <property type="molecule type" value="Genomic_DNA"/>
</dbReference>
<dbReference type="RefSeq" id="WP_116612413.1">
    <property type="nucleotide sequence ID" value="NZ_QEOB01000012.1"/>
</dbReference>
<evidence type="ECO:0000259" key="3">
    <source>
        <dbReference type="SMART" id="SM00822"/>
    </source>
</evidence>
<protein>
    <submittedName>
        <fullName evidence="4">NAD(P)-dependent dehydrogenase (Short-subunit alcohol dehydrogenase family)</fullName>
    </submittedName>
</protein>
<evidence type="ECO:0000313" key="5">
    <source>
        <dbReference type="Proteomes" id="UP000245712"/>
    </source>
</evidence>
<keyword evidence="2" id="KW-0560">Oxidoreductase</keyword>